<reference evidence="1" key="1">
    <citation type="submission" date="2018-11" db="EMBL/GenBank/DDBJ databases">
        <authorList>
            <consortium name="Pathogen Informatics"/>
        </authorList>
    </citation>
    <scope>NUCLEOTIDE SEQUENCE</scope>
</reference>
<dbReference type="Proteomes" id="UP000784294">
    <property type="component" value="Unassembled WGS sequence"/>
</dbReference>
<accession>A0A3S5CT12</accession>
<proteinExistence type="predicted"/>
<organism evidence="1 2">
    <name type="scientific">Protopolystoma xenopodis</name>
    <dbReference type="NCBI Taxonomy" id="117903"/>
    <lineage>
        <taxon>Eukaryota</taxon>
        <taxon>Metazoa</taxon>
        <taxon>Spiralia</taxon>
        <taxon>Lophotrochozoa</taxon>
        <taxon>Platyhelminthes</taxon>
        <taxon>Monogenea</taxon>
        <taxon>Polyopisthocotylea</taxon>
        <taxon>Polystomatidea</taxon>
        <taxon>Polystomatidae</taxon>
        <taxon>Protopolystoma</taxon>
    </lineage>
</organism>
<keyword evidence="2" id="KW-1185">Reference proteome</keyword>
<protein>
    <submittedName>
        <fullName evidence="1">Uncharacterized protein</fullName>
    </submittedName>
</protein>
<comment type="caution">
    <text evidence="1">The sequence shown here is derived from an EMBL/GenBank/DDBJ whole genome shotgun (WGS) entry which is preliminary data.</text>
</comment>
<dbReference type="AlphaFoldDB" id="A0A3S5CT12"/>
<evidence type="ECO:0000313" key="1">
    <source>
        <dbReference type="EMBL" id="VEL34305.1"/>
    </source>
</evidence>
<name>A0A3S5CT12_9PLAT</name>
<gene>
    <name evidence="1" type="ORF">PXEA_LOCUS27745</name>
</gene>
<dbReference type="EMBL" id="CAAALY010247392">
    <property type="protein sequence ID" value="VEL34305.1"/>
    <property type="molecule type" value="Genomic_DNA"/>
</dbReference>
<evidence type="ECO:0000313" key="2">
    <source>
        <dbReference type="Proteomes" id="UP000784294"/>
    </source>
</evidence>
<sequence length="273" mass="29633">MHSNSLLAGDADNPVNLKADVSDQLNIRPLIDWTSQRHSSAPLALLAVVSLSGKAKWLPMVFWAEASGLGPRQLTKGDKSTGEETGVHFICLLEASNGGDRWSRIDFAETMAEKKRETGTEKADSQRRMASETDHLPLIAISLHSERRLELKAESGLAHIREDRASGLSYSRSRLDQLNGIQDLAISEIFRGQELGSGLVENGSKAVKESSVEVDERTNAELKSTYANGDESVRGTNGMKSSTTVELSWTLSSEGSVVNLAQILVEVRSSGNQ</sequence>